<organism evidence="1">
    <name type="scientific">Hyperionvirus sp</name>
    <dbReference type="NCBI Taxonomy" id="2487770"/>
    <lineage>
        <taxon>Viruses</taxon>
        <taxon>Varidnaviria</taxon>
        <taxon>Bamfordvirae</taxon>
        <taxon>Nucleocytoviricota</taxon>
        <taxon>Megaviricetes</taxon>
        <taxon>Imitervirales</taxon>
        <taxon>Mimiviridae</taxon>
        <taxon>Klosneuvirinae</taxon>
    </lineage>
</organism>
<accession>A0A3G5ABZ1</accession>
<sequence length="57" mass="6392">MATIIINELLNKSVVENMIRFVNSFNENGGDNANMIEIKALWASISMESSSIKRHPL</sequence>
<proteinExistence type="predicted"/>
<gene>
    <name evidence="1" type="ORF">Hyperionvirus38_16</name>
</gene>
<reference evidence="1" key="1">
    <citation type="submission" date="2018-10" db="EMBL/GenBank/DDBJ databases">
        <title>Hidden diversity of soil giant viruses.</title>
        <authorList>
            <person name="Schulz F."/>
            <person name="Alteio L."/>
            <person name="Goudeau D."/>
            <person name="Ryan E.M."/>
            <person name="Malmstrom R.R."/>
            <person name="Blanchard J."/>
            <person name="Woyke T."/>
        </authorList>
    </citation>
    <scope>NUCLEOTIDE SEQUENCE</scope>
    <source>
        <strain evidence="1">HYV1</strain>
    </source>
</reference>
<dbReference type="EMBL" id="MK072420">
    <property type="protein sequence ID" value="AYV84778.1"/>
    <property type="molecule type" value="Genomic_DNA"/>
</dbReference>
<name>A0A3G5ABZ1_9VIRU</name>
<evidence type="ECO:0000313" key="1">
    <source>
        <dbReference type="EMBL" id="AYV84778.1"/>
    </source>
</evidence>
<protein>
    <submittedName>
        <fullName evidence="1">Uncharacterized protein</fullName>
    </submittedName>
</protein>